<keyword evidence="2" id="KW-0053">Apoptosis</keyword>
<name>A0A0C9UQE7_SPHS4</name>
<comment type="similarity">
    <text evidence="1">Belongs to the peptidase C14B family.</text>
</comment>
<accession>A0A0C9UQE7</accession>
<dbReference type="GO" id="GO:0006508">
    <property type="term" value="P:proteolysis"/>
    <property type="evidence" value="ECO:0007669"/>
    <property type="project" value="InterPro"/>
</dbReference>
<evidence type="ECO:0000256" key="1">
    <source>
        <dbReference type="ARBA" id="ARBA00009005"/>
    </source>
</evidence>
<evidence type="ECO:0000313" key="5">
    <source>
        <dbReference type="EMBL" id="KIJ45173.1"/>
    </source>
</evidence>
<protein>
    <submittedName>
        <fullName evidence="5">Unplaced genomic scaffold SPHSTscaffold_38, whole genome shotgun sequence</fullName>
    </submittedName>
</protein>
<keyword evidence="3" id="KW-0378">Hydrolase</keyword>
<dbReference type="GO" id="GO:0004197">
    <property type="term" value="F:cysteine-type endopeptidase activity"/>
    <property type="evidence" value="ECO:0007669"/>
    <property type="project" value="InterPro"/>
</dbReference>
<evidence type="ECO:0000259" key="4">
    <source>
        <dbReference type="Pfam" id="PF00656"/>
    </source>
</evidence>
<proteinExistence type="inferred from homology"/>
<dbReference type="EMBL" id="KN837113">
    <property type="protein sequence ID" value="KIJ45173.1"/>
    <property type="molecule type" value="Genomic_DNA"/>
</dbReference>
<evidence type="ECO:0000313" key="6">
    <source>
        <dbReference type="Proteomes" id="UP000054279"/>
    </source>
</evidence>
<keyword evidence="3" id="KW-0788">Thiol protease</keyword>
<evidence type="ECO:0000256" key="3">
    <source>
        <dbReference type="ARBA" id="ARBA00022807"/>
    </source>
</evidence>
<gene>
    <name evidence="5" type="ORF">M422DRAFT_30023</name>
</gene>
<evidence type="ECO:0000256" key="2">
    <source>
        <dbReference type="ARBA" id="ARBA00022703"/>
    </source>
</evidence>
<dbReference type="InterPro" id="IPR029030">
    <property type="entry name" value="Caspase-like_dom_sf"/>
</dbReference>
<dbReference type="HOGENOM" id="CLU_029389_6_1_1"/>
<dbReference type="Gene3D" id="3.40.50.1460">
    <property type="match status" value="1"/>
</dbReference>
<keyword evidence="3" id="KW-0645">Protease</keyword>
<dbReference type="OrthoDB" id="3223806at2759"/>
<feature type="domain" description="Peptidase C14 caspase" evidence="4">
    <location>
        <begin position="34"/>
        <end position="324"/>
    </location>
</feature>
<dbReference type="SUPFAM" id="SSF52129">
    <property type="entry name" value="Caspase-like"/>
    <property type="match status" value="1"/>
</dbReference>
<organism evidence="5 6">
    <name type="scientific">Sphaerobolus stellatus (strain SS14)</name>
    <dbReference type="NCBI Taxonomy" id="990650"/>
    <lineage>
        <taxon>Eukaryota</taxon>
        <taxon>Fungi</taxon>
        <taxon>Dikarya</taxon>
        <taxon>Basidiomycota</taxon>
        <taxon>Agaricomycotina</taxon>
        <taxon>Agaricomycetes</taxon>
        <taxon>Phallomycetidae</taxon>
        <taxon>Geastrales</taxon>
        <taxon>Sphaerobolaceae</taxon>
        <taxon>Sphaerobolus</taxon>
    </lineage>
</organism>
<sequence>MPPSGVQLYGPQFSGDNQQILQPCFQYSQCIGKKKVVAIGINYIGMPGIELEGCHNDVTNLVKFLCEKFRYKREDIRLLTDDPANRNKPTRTRIIAAMQWLVKDAQPNDSLFFYYSGHGGQTKDRDGDERDGFDEAIVPVDYVNYKPLVSGYIVDDEMHEIMVKPLPAGCRLTAIFDSCHSGSALDLPYVYSTEGKLKEPNLTLEAWKELMDVMVCTVSGDMKGAMRRFSSAVKIVTVGRRADEHARKTRTSPADVVSFSGCKDSQIGVDTYQAGEATGAMSYAFMKALKKNPQQSYQELLNNIRTILKQENYAQKPQLSSSHPMDTNILFIV</sequence>
<dbReference type="InterPro" id="IPR011600">
    <property type="entry name" value="Pept_C14_caspase"/>
</dbReference>
<reference evidence="5 6" key="1">
    <citation type="submission" date="2014-06" db="EMBL/GenBank/DDBJ databases">
        <title>Evolutionary Origins and Diversification of the Mycorrhizal Mutualists.</title>
        <authorList>
            <consortium name="DOE Joint Genome Institute"/>
            <consortium name="Mycorrhizal Genomics Consortium"/>
            <person name="Kohler A."/>
            <person name="Kuo A."/>
            <person name="Nagy L.G."/>
            <person name="Floudas D."/>
            <person name="Copeland A."/>
            <person name="Barry K.W."/>
            <person name="Cichocki N."/>
            <person name="Veneault-Fourrey C."/>
            <person name="LaButti K."/>
            <person name="Lindquist E.A."/>
            <person name="Lipzen A."/>
            <person name="Lundell T."/>
            <person name="Morin E."/>
            <person name="Murat C."/>
            <person name="Riley R."/>
            <person name="Ohm R."/>
            <person name="Sun H."/>
            <person name="Tunlid A."/>
            <person name="Henrissat B."/>
            <person name="Grigoriev I.V."/>
            <person name="Hibbett D.S."/>
            <person name="Martin F."/>
        </authorList>
    </citation>
    <scope>NUCLEOTIDE SEQUENCE [LARGE SCALE GENOMIC DNA]</scope>
    <source>
        <strain evidence="5 6">SS14</strain>
    </source>
</reference>
<dbReference type="PANTHER" id="PTHR48104:SF30">
    <property type="entry name" value="METACASPASE-1"/>
    <property type="match status" value="1"/>
</dbReference>
<dbReference type="InterPro" id="IPR050452">
    <property type="entry name" value="Metacaspase"/>
</dbReference>
<keyword evidence="6" id="KW-1185">Reference proteome</keyword>
<dbReference type="PANTHER" id="PTHR48104">
    <property type="entry name" value="METACASPASE-4"/>
    <property type="match status" value="1"/>
</dbReference>
<dbReference type="GO" id="GO:0005737">
    <property type="term" value="C:cytoplasm"/>
    <property type="evidence" value="ECO:0007669"/>
    <property type="project" value="TreeGrafter"/>
</dbReference>
<dbReference type="GO" id="GO:0006915">
    <property type="term" value="P:apoptotic process"/>
    <property type="evidence" value="ECO:0007669"/>
    <property type="project" value="UniProtKB-KW"/>
</dbReference>
<dbReference type="AlphaFoldDB" id="A0A0C9UQE7"/>
<dbReference type="Pfam" id="PF00656">
    <property type="entry name" value="Peptidase_C14"/>
    <property type="match status" value="1"/>
</dbReference>
<dbReference type="Proteomes" id="UP000054279">
    <property type="component" value="Unassembled WGS sequence"/>
</dbReference>